<dbReference type="Gene3D" id="3.40.50.300">
    <property type="entry name" value="P-loop containing nucleotide triphosphate hydrolases"/>
    <property type="match status" value="1"/>
</dbReference>
<dbReference type="RefSeq" id="WP_165137963.1">
    <property type="nucleotide sequence ID" value="NZ_CP049254.1"/>
</dbReference>
<dbReference type="Pfam" id="PF13614">
    <property type="entry name" value="AAA_31"/>
    <property type="match status" value="1"/>
</dbReference>
<keyword evidence="3" id="KW-1185">Reference proteome</keyword>
<proteinExistence type="predicted"/>
<evidence type="ECO:0000259" key="1">
    <source>
        <dbReference type="Pfam" id="PF13614"/>
    </source>
</evidence>
<evidence type="ECO:0000313" key="3">
    <source>
        <dbReference type="Proteomes" id="UP001519362"/>
    </source>
</evidence>
<dbReference type="Proteomes" id="UP001519362">
    <property type="component" value="Unassembled WGS sequence"/>
</dbReference>
<dbReference type="PANTHER" id="PTHR13696:SF52">
    <property type="entry name" value="PARA FAMILY PROTEIN CT_582"/>
    <property type="match status" value="1"/>
</dbReference>
<comment type="caution">
    <text evidence="2">The sequence shown here is derived from an EMBL/GenBank/DDBJ whole genome shotgun (WGS) entry which is preliminary data.</text>
</comment>
<name>A0ABS4ZLL4_9MICO</name>
<evidence type="ECO:0000313" key="2">
    <source>
        <dbReference type="EMBL" id="MBP2437888.1"/>
    </source>
</evidence>
<reference evidence="2 3" key="1">
    <citation type="submission" date="2021-03" db="EMBL/GenBank/DDBJ databases">
        <title>Sequencing the genomes of 1000 actinobacteria strains.</title>
        <authorList>
            <person name="Klenk H.-P."/>
        </authorList>
    </citation>
    <scope>NUCLEOTIDE SEQUENCE [LARGE SCALE GENOMIC DNA]</scope>
    <source>
        <strain evidence="2 3">DSM 24221</strain>
    </source>
</reference>
<accession>A0ABS4ZLL4</accession>
<protein>
    <submittedName>
        <fullName evidence="2">Cellulose biosynthesis protein BcsQ</fullName>
    </submittedName>
</protein>
<dbReference type="SUPFAM" id="SSF52540">
    <property type="entry name" value="P-loop containing nucleoside triphosphate hydrolases"/>
    <property type="match status" value="1"/>
</dbReference>
<dbReference type="PANTHER" id="PTHR13696">
    <property type="entry name" value="P-LOOP CONTAINING NUCLEOSIDE TRIPHOSPHATE HYDROLASE"/>
    <property type="match status" value="1"/>
</dbReference>
<sequence length="273" mass="29094">MQTIMVYSEAGGVSKTTTAVSIAMVAAQGIEADAKNHLPAVAPRRVVLVDLDPRAASTKWLRAQPVEEGLHIGAILGNDDSAGWAKELAVPANAEAGWSENLRIIPSTADLSNVEGERNDFAELRLSAALEGLDADLVVIDCANRPGGILTLNALYASQAVIYAATATDSGVDGVDGAQRTVHRFTAAQQRLGTGHAIHEAGSAISRDGTGFMSFSETDAVELITKNAPRLGQLIPHLSIVPESRLRGEWYGRYRKGGPIRQAYETIMREVIR</sequence>
<dbReference type="InterPro" id="IPR025669">
    <property type="entry name" value="AAA_dom"/>
</dbReference>
<feature type="domain" description="AAA" evidence="1">
    <location>
        <begin position="1"/>
        <end position="187"/>
    </location>
</feature>
<dbReference type="InterPro" id="IPR027417">
    <property type="entry name" value="P-loop_NTPase"/>
</dbReference>
<dbReference type="InterPro" id="IPR050678">
    <property type="entry name" value="DNA_Partitioning_ATPase"/>
</dbReference>
<gene>
    <name evidence="2" type="ORF">JOF34_002532</name>
</gene>
<dbReference type="EMBL" id="JAGIOL010000002">
    <property type="protein sequence ID" value="MBP2437888.1"/>
    <property type="molecule type" value="Genomic_DNA"/>
</dbReference>
<organism evidence="2 3">
    <name type="scientific">Microbacterium amylolyticum</name>
    <dbReference type="NCBI Taxonomy" id="936337"/>
    <lineage>
        <taxon>Bacteria</taxon>
        <taxon>Bacillati</taxon>
        <taxon>Actinomycetota</taxon>
        <taxon>Actinomycetes</taxon>
        <taxon>Micrococcales</taxon>
        <taxon>Microbacteriaceae</taxon>
        <taxon>Microbacterium</taxon>
    </lineage>
</organism>